<evidence type="ECO:0000313" key="1">
    <source>
        <dbReference type="EMBL" id="KAG9460716.1"/>
    </source>
</evidence>
<proteinExistence type="predicted"/>
<protein>
    <submittedName>
        <fullName evidence="1">Uncharacterized protein</fullName>
    </submittedName>
</protein>
<accession>A0A8J6B3B4</accession>
<name>A0A8J6B3B4_ELECQ</name>
<reference evidence="1" key="1">
    <citation type="thesis" date="2020" institute="ProQuest LLC" country="789 East Eisenhower Parkway, Ann Arbor, MI, USA">
        <title>Comparative Genomics and Chromosome Evolution.</title>
        <authorList>
            <person name="Mudd A.B."/>
        </authorList>
    </citation>
    <scope>NUCLEOTIDE SEQUENCE</scope>
    <source>
        <strain evidence="1">HN-11 Male</strain>
        <tissue evidence="1">Kidney and liver</tissue>
    </source>
</reference>
<organism evidence="1 2">
    <name type="scientific">Eleutherodactylus coqui</name>
    <name type="common">Puerto Rican coqui</name>
    <dbReference type="NCBI Taxonomy" id="57060"/>
    <lineage>
        <taxon>Eukaryota</taxon>
        <taxon>Metazoa</taxon>
        <taxon>Chordata</taxon>
        <taxon>Craniata</taxon>
        <taxon>Vertebrata</taxon>
        <taxon>Euteleostomi</taxon>
        <taxon>Amphibia</taxon>
        <taxon>Batrachia</taxon>
        <taxon>Anura</taxon>
        <taxon>Neobatrachia</taxon>
        <taxon>Hyloidea</taxon>
        <taxon>Eleutherodactylidae</taxon>
        <taxon>Eleutherodactylinae</taxon>
        <taxon>Eleutherodactylus</taxon>
        <taxon>Eleutherodactylus</taxon>
    </lineage>
</organism>
<evidence type="ECO:0000313" key="2">
    <source>
        <dbReference type="Proteomes" id="UP000770717"/>
    </source>
</evidence>
<sequence length="91" mass="10241">MHMWEIFSTSFAKYSHMLGCPSAQTVHLLLTSTVEEELSRKKSSPRKQRVNNTPIQTINAGVEVAIPLPHPGLGLFSTPLVVLRRWNFLVV</sequence>
<dbReference type="Proteomes" id="UP000770717">
    <property type="component" value="Unassembled WGS sequence"/>
</dbReference>
<keyword evidence="2" id="KW-1185">Reference proteome</keyword>
<dbReference type="EMBL" id="WNTK01044987">
    <property type="protein sequence ID" value="KAG9460716.1"/>
    <property type="molecule type" value="Genomic_DNA"/>
</dbReference>
<comment type="caution">
    <text evidence="1">The sequence shown here is derived from an EMBL/GenBank/DDBJ whole genome shotgun (WGS) entry which is preliminary data.</text>
</comment>
<dbReference type="AlphaFoldDB" id="A0A8J6B3B4"/>
<gene>
    <name evidence="1" type="ORF">GDO78_020003</name>
</gene>